<dbReference type="Pfam" id="PF01339">
    <property type="entry name" value="CheB_methylest"/>
    <property type="match status" value="1"/>
</dbReference>
<comment type="caution">
    <text evidence="6">The sequence shown here is derived from an EMBL/GenBank/DDBJ whole genome shotgun (WGS) entry which is preliminary data.</text>
</comment>
<name>A0ABU5VVY8_9BACT</name>
<dbReference type="PANTHER" id="PTHR42872">
    <property type="entry name" value="PROTEIN-GLUTAMATE METHYLESTERASE/PROTEIN-GLUTAMINE GLUTAMINASE"/>
    <property type="match status" value="1"/>
</dbReference>
<dbReference type="SUPFAM" id="SSF52738">
    <property type="entry name" value="Methylesterase CheB, C-terminal domain"/>
    <property type="match status" value="1"/>
</dbReference>
<keyword evidence="1 4" id="KW-0378">Hydrolase</keyword>
<organism evidence="6 7">
    <name type="scientific">Bacteriovorax antarcticus</name>
    <dbReference type="NCBI Taxonomy" id="3088717"/>
    <lineage>
        <taxon>Bacteria</taxon>
        <taxon>Pseudomonadati</taxon>
        <taxon>Bdellovibrionota</taxon>
        <taxon>Bacteriovoracia</taxon>
        <taxon>Bacteriovoracales</taxon>
        <taxon>Bacteriovoracaceae</taxon>
        <taxon>Bacteriovorax</taxon>
    </lineage>
</organism>
<evidence type="ECO:0000256" key="3">
    <source>
        <dbReference type="ARBA" id="ARBA00048267"/>
    </source>
</evidence>
<keyword evidence="4" id="KW-0145">Chemotaxis</keyword>
<keyword evidence="7" id="KW-1185">Reference proteome</keyword>
<dbReference type="RefSeq" id="WP_323575876.1">
    <property type="nucleotide sequence ID" value="NZ_JAYGJQ010000001.1"/>
</dbReference>
<protein>
    <recommendedName>
        <fullName evidence="2">protein-glutamate methylesterase</fullName>
        <ecNumber evidence="2">3.1.1.61</ecNumber>
    </recommendedName>
</protein>
<dbReference type="InterPro" id="IPR035909">
    <property type="entry name" value="CheB_C"/>
</dbReference>
<dbReference type="Gene3D" id="3.40.50.180">
    <property type="entry name" value="Methylesterase CheB, C-terminal domain"/>
    <property type="match status" value="1"/>
</dbReference>
<dbReference type="CDD" id="cd16433">
    <property type="entry name" value="CheB"/>
    <property type="match status" value="1"/>
</dbReference>
<accession>A0ABU5VVY8</accession>
<dbReference type="EC" id="3.1.1.61" evidence="2"/>
<comment type="catalytic activity">
    <reaction evidence="3">
        <text>[protein]-L-glutamate 5-O-methyl ester + H2O = L-glutamyl-[protein] + methanol + H(+)</text>
        <dbReference type="Rhea" id="RHEA:23236"/>
        <dbReference type="Rhea" id="RHEA-COMP:10208"/>
        <dbReference type="Rhea" id="RHEA-COMP:10311"/>
        <dbReference type="ChEBI" id="CHEBI:15377"/>
        <dbReference type="ChEBI" id="CHEBI:15378"/>
        <dbReference type="ChEBI" id="CHEBI:17790"/>
        <dbReference type="ChEBI" id="CHEBI:29973"/>
        <dbReference type="ChEBI" id="CHEBI:82795"/>
        <dbReference type="EC" id="3.1.1.61"/>
    </reaction>
</comment>
<dbReference type="PROSITE" id="PS50122">
    <property type="entry name" value="CHEB"/>
    <property type="match status" value="1"/>
</dbReference>
<evidence type="ECO:0000256" key="2">
    <source>
        <dbReference type="ARBA" id="ARBA00039140"/>
    </source>
</evidence>
<feature type="domain" description="CheB-type methylesterase" evidence="5">
    <location>
        <begin position="9"/>
        <end position="186"/>
    </location>
</feature>
<gene>
    <name evidence="6" type="ORF">SHI21_08280</name>
</gene>
<dbReference type="PANTHER" id="PTHR42872:SF3">
    <property type="entry name" value="PROTEIN-GLUTAMATE METHYLESTERASE_PROTEIN-GLUTAMINE GLUTAMINASE 1"/>
    <property type="match status" value="1"/>
</dbReference>
<evidence type="ECO:0000313" key="6">
    <source>
        <dbReference type="EMBL" id="MEA9356195.1"/>
    </source>
</evidence>
<proteinExistence type="predicted"/>
<feature type="active site" evidence="4">
    <location>
        <position position="134"/>
    </location>
</feature>
<dbReference type="Proteomes" id="UP001302274">
    <property type="component" value="Unassembled WGS sequence"/>
</dbReference>
<feature type="active site" evidence="4">
    <location>
        <position position="16"/>
    </location>
</feature>
<dbReference type="InterPro" id="IPR000673">
    <property type="entry name" value="Sig_transdc_resp-reg_Me-estase"/>
</dbReference>
<evidence type="ECO:0000259" key="5">
    <source>
        <dbReference type="PROSITE" id="PS50122"/>
    </source>
</evidence>
<dbReference type="EMBL" id="JAYGJQ010000001">
    <property type="protein sequence ID" value="MEA9356195.1"/>
    <property type="molecule type" value="Genomic_DNA"/>
</dbReference>
<evidence type="ECO:0000256" key="4">
    <source>
        <dbReference type="PROSITE-ProRule" id="PRU00050"/>
    </source>
</evidence>
<feature type="active site" evidence="4">
    <location>
        <position position="43"/>
    </location>
</feature>
<reference evidence="6 7" key="1">
    <citation type="submission" date="2023-11" db="EMBL/GenBank/DDBJ databases">
        <title>A Novel Polar Bacteriovorax (B. antarcticus) Isolated from the Biocrust in Antarctica.</title>
        <authorList>
            <person name="Mun W."/>
            <person name="Choi S.Y."/>
            <person name="Mitchell R.J."/>
        </authorList>
    </citation>
    <scope>NUCLEOTIDE SEQUENCE [LARGE SCALE GENOMIC DNA]</scope>
    <source>
        <strain evidence="6 7">PP10</strain>
    </source>
</reference>
<evidence type="ECO:0000256" key="1">
    <source>
        <dbReference type="ARBA" id="ARBA00022801"/>
    </source>
</evidence>
<sequence>MMANIQRIQAIFIGTSAGGVFALNKIFRSLPDNFRTPIIVVLHLGEKSLIPSAFYPPKGVKLVEADEKEIIKSKHIYFAPAGYHLLVENDFSFSLTNEEKVQYARPSLDVTMDSLAQAYQENLLGIVLTGANEDGAEGLATIKRLGGLTVVQDLQEAEHKTMPAAAIKLGQPDFILSLKDISSLMIKIEGTYESRN</sequence>
<evidence type="ECO:0000313" key="7">
    <source>
        <dbReference type="Proteomes" id="UP001302274"/>
    </source>
</evidence>